<dbReference type="AlphaFoldDB" id="A0A6N4WF78"/>
<feature type="transmembrane region" description="Helical" evidence="6">
    <location>
        <begin position="161"/>
        <end position="188"/>
    </location>
</feature>
<dbReference type="GO" id="GO:0022857">
    <property type="term" value="F:transmembrane transporter activity"/>
    <property type="evidence" value="ECO:0007669"/>
    <property type="project" value="InterPro"/>
</dbReference>
<evidence type="ECO:0000313" key="8">
    <source>
        <dbReference type="Proteomes" id="UP000467249"/>
    </source>
</evidence>
<comment type="subcellular location">
    <subcellularLocation>
        <location evidence="1">Cell membrane</location>
        <topology evidence="1">Multi-pass membrane protein</topology>
    </subcellularLocation>
</comment>
<evidence type="ECO:0000256" key="2">
    <source>
        <dbReference type="ARBA" id="ARBA00022475"/>
    </source>
</evidence>
<feature type="transmembrane region" description="Helical" evidence="6">
    <location>
        <begin position="282"/>
        <end position="301"/>
    </location>
</feature>
<evidence type="ECO:0000256" key="3">
    <source>
        <dbReference type="ARBA" id="ARBA00022692"/>
    </source>
</evidence>
<feature type="transmembrane region" description="Helical" evidence="6">
    <location>
        <begin position="83"/>
        <end position="104"/>
    </location>
</feature>
<evidence type="ECO:0008006" key="9">
    <source>
        <dbReference type="Google" id="ProtNLM"/>
    </source>
</evidence>
<evidence type="ECO:0000256" key="4">
    <source>
        <dbReference type="ARBA" id="ARBA00022989"/>
    </source>
</evidence>
<evidence type="ECO:0000256" key="5">
    <source>
        <dbReference type="ARBA" id="ARBA00023136"/>
    </source>
</evidence>
<keyword evidence="2" id="KW-1003">Cell membrane</keyword>
<sequence length="409" mass="42784">MPRDSAVRLSGLLSGVFVTQIVNSAVHLAQPLLVADMSGSLGSAAFFSAFGTGVHMLGTYLGGWPTERFGARMVLVMSTLLRGIALAGIPIGMTFGFAGLTWVMGCYTVEALIRGYVDTAVHTVPLELAGHRGDLLDRINSRYEVAFEVGAVLGPLMLGGLMIWSAGIVPHIVIPIGFAISAGLYLFIPKTFPDKASALGIGHAHGGTWAGLKYVLAHKYLLVVVAGLMLFHLYELRKILSAFFAKGLMHHPAYVGHVGSAFALGGVAGAVLYAVTRHRGSGAGWVFAGALGTVLLAVGWIPVNLPVMIVAVFLFGVGNVCARLVLTRWRQELTPLEHAGGVTAASEFGRAAVSVGVNSAVGGAFSSGVGVYGAFGIVGAVLAVFAVIQMWLARFLGRRRDDALEAVES</sequence>
<feature type="transmembrane region" description="Helical" evidence="6">
    <location>
        <begin position="307"/>
        <end position="326"/>
    </location>
</feature>
<dbReference type="Proteomes" id="UP000467249">
    <property type="component" value="Chromosome"/>
</dbReference>
<evidence type="ECO:0000256" key="1">
    <source>
        <dbReference type="ARBA" id="ARBA00004651"/>
    </source>
</evidence>
<dbReference type="Pfam" id="PF07690">
    <property type="entry name" value="MFS_1"/>
    <property type="match status" value="1"/>
</dbReference>
<dbReference type="InterPro" id="IPR011701">
    <property type="entry name" value="MFS"/>
</dbReference>
<protein>
    <recommendedName>
        <fullName evidence="9">MFS transporter</fullName>
    </recommendedName>
</protein>
<dbReference type="PANTHER" id="PTHR23513">
    <property type="entry name" value="INTEGRAL MEMBRANE EFFLUX PROTEIN-RELATED"/>
    <property type="match status" value="1"/>
</dbReference>
<feature type="transmembrane region" description="Helical" evidence="6">
    <location>
        <begin position="214"/>
        <end position="234"/>
    </location>
</feature>
<accession>A0A6N4WF78</accession>
<keyword evidence="4 6" id="KW-1133">Transmembrane helix</keyword>
<dbReference type="KEGG" id="many:MANY_45250"/>
<dbReference type="SUPFAM" id="SSF103473">
    <property type="entry name" value="MFS general substrate transporter"/>
    <property type="match status" value="1"/>
</dbReference>
<dbReference type="RefSeq" id="WP_163806222.1">
    <property type="nucleotide sequence ID" value="NZ_AP022620.1"/>
</dbReference>
<dbReference type="EMBL" id="AP022620">
    <property type="protein sequence ID" value="BBZ79188.1"/>
    <property type="molecule type" value="Genomic_DNA"/>
</dbReference>
<reference evidence="7 8" key="1">
    <citation type="journal article" date="2019" name="Emerg. Microbes Infect.">
        <title>Comprehensive subspecies identification of 175 nontuberculous mycobacteria species based on 7547 genomic profiles.</title>
        <authorList>
            <person name="Matsumoto Y."/>
            <person name="Kinjo T."/>
            <person name="Motooka D."/>
            <person name="Nabeya D."/>
            <person name="Jung N."/>
            <person name="Uechi K."/>
            <person name="Horii T."/>
            <person name="Iida T."/>
            <person name="Fujita J."/>
            <person name="Nakamura S."/>
        </authorList>
    </citation>
    <scope>NUCLEOTIDE SEQUENCE [LARGE SCALE GENOMIC DNA]</scope>
    <source>
        <strain evidence="7 8">JCM 30275</strain>
    </source>
</reference>
<keyword evidence="3 6" id="KW-0812">Transmembrane</keyword>
<feature type="transmembrane region" description="Helical" evidence="6">
    <location>
        <begin position="254"/>
        <end position="275"/>
    </location>
</feature>
<dbReference type="GO" id="GO:0005886">
    <property type="term" value="C:plasma membrane"/>
    <property type="evidence" value="ECO:0007669"/>
    <property type="project" value="UniProtKB-SubCell"/>
</dbReference>
<dbReference type="PANTHER" id="PTHR23513:SF6">
    <property type="entry name" value="MAJOR FACILITATOR SUPERFAMILY ASSOCIATED DOMAIN-CONTAINING PROTEIN"/>
    <property type="match status" value="1"/>
</dbReference>
<dbReference type="InterPro" id="IPR036259">
    <property type="entry name" value="MFS_trans_sf"/>
</dbReference>
<evidence type="ECO:0000313" key="7">
    <source>
        <dbReference type="EMBL" id="BBZ79188.1"/>
    </source>
</evidence>
<gene>
    <name evidence="7" type="ORF">MANY_45250</name>
</gene>
<organism evidence="7 8">
    <name type="scientific">Mycolicibacterium anyangense</name>
    <dbReference type="NCBI Taxonomy" id="1431246"/>
    <lineage>
        <taxon>Bacteria</taxon>
        <taxon>Bacillati</taxon>
        <taxon>Actinomycetota</taxon>
        <taxon>Actinomycetes</taxon>
        <taxon>Mycobacteriales</taxon>
        <taxon>Mycobacteriaceae</taxon>
        <taxon>Mycolicibacterium</taxon>
    </lineage>
</organism>
<name>A0A6N4WF78_9MYCO</name>
<proteinExistence type="predicted"/>
<keyword evidence="5 6" id="KW-0472">Membrane</keyword>
<feature type="transmembrane region" description="Helical" evidence="6">
    <location>
        <begin position="40"/>
        <end position="62"/>
    </location>
</feature>
<evidence type="ECO:0000256" key="6">
    <source>
        <dbReference type="SAM" id="Phobius"/>
    </source>
</evidence>
<dbReference type="Gene3D" id="1.20.1250.20">
    <property type="entry name" value="MFS general substrate transporter like domains"/>
    <property type="match status" value="1"/>
</dbReference>
<keyword evidence="8" id="KW-1185">Reference proteome</keyword>
<feature type="transmembrane region" description="Helical" evidence="6">
    <location>
        <begin position="371"/>
        <end position="392"/>
    </location>
</feature>